<reference evidence="2 3" key="1">
    <citation type="submission" date="2020-08" db="EMBL/GenBank/DDBJ databases">
        <title>Genomic Encyclopedia of Type Strains, Phase III (KMG-III): the genomes of soil and plant-associated and newly described type strains.</title>
        <authorList>
            <person name="Whitman W."/>
        </authorList>
    </citation>
    <scope>NUCLEOTIDE SEQUENCE [LARGE SCALE GENOMIC DNA]</scope>
    <source>
        <strain evidence="2 3">CECT 3303</strain>
    </source>
</reference>
<feature type="region of interest" description="Disordered" evidence="1">
    <location>
        <begin position="178"/>
        <end position="251"/>
    </location>
</feature>
<proteinExistence type="predicted"/>
<dbReference type="Proteomes" id="UP000562352">
    <property type="component" value="Unassembled WGS sequence"/>
</dbReference>
<comment type="caution">
    <text evidence="2">The sequence shown here is derived from an EMBL/GenBank/DDBJ whole genome shotgun (WGS) entry which is preliminary data.</text>
</comment>
<evidence type="ECO:0000313" key="2">
    <source>
        <dbReference type="EMBL" id="MBB5960887.1"/>
    </source>
</evidence>
<evidence type="ECO:0000256" key="1">
    <source>
        <dbReference type="SAM" id="MobiDB-lite"/>
    </source>
</evidence>
<dbReference type="EMBL" id="JACHJJ010000001">
    <property type="protein sequence ID" value="MBB5960887.1"/>
    <property type="molecule type" value="Genomic_DNA"/>
</dbReference>
<dbReference type="AlphaFoldDB" id="A0A841CY28"/>
<name>A0A841CY28_PLAVE</name>
<gene>
    <name evidence="2" type="ORF">FHS22_000125</name>
</gene>
<sequence>MTHTRPPNAANEPAGEPCFSTGRPPLPMGCAVCRHPPYDHGCLHLDAHDYQAPSDVQVAARWDLIRAARLGELRMPAWNWVRPTECAPAPVTVAGTETTAPATADQQPVEALPLVPEPRPAEGAEPYHLPVQPVGHRSVALSDPMPAPRPAEPPEARAVRLALAREPLVIRQARIMARRRQEPSPEALPQVTARGPQRRAGAGGTGLATGAGRVRRRAAGARGASGRPAPHRPRGARTTSVAGISGEVPCP</sequence>
<evidence type="ECO:0000313" key="3">
    <source>
        <dbReference type="Proteomes" id="UP000562352"/>
    </source>
</evidence>
<organism evidence="2 3">
    <name type="scientific">Planomonospora venezuelensis</name>
    <dbReference type="NCBI Taxonomy" id="1999"/>
    <lineage>
        <taxon>Bacteria</taxon>
        <taxon>Bacillati</taxon>
        <taxon>Actinomycetota</taxon>
        <taxon>Actinomycetes</taxon>
        <taxon>Streptosporangiales</taxon>
        <taxon>Streptosporangiaceae</taxon>
        <taxon>Planomonospora</taxon>
    </lineage>
</organism>
<accession>A0A841CY28</accession>
<keyword evidence="3" id="KW-1185">Reference proteome</keyword>
<protein>
    <submittedName>
        <fullName evidence="2">Uncharacterized protein</fullName>
    </submittedName>
</protein>